<evidence type="ECO:0000313" key="5">
    <source>
        <dbReference type="EMBL" id="RUR71248.1"/>
    </source>
</evidence>
<keyword evidence="3" id="KW-0378">Hydrolase</keyword>
<accession>A0A433MTV0</accession>
<dbReference type="CDD" id="cd00882">
    <property type="entry name" value="Ras_like_GTPase"/>
    <property type="match status" value="1"/>
</dbReference>
<dbReference type="InterPro" id="IPR027417">
    <property type="entry name" value="P-loop_NTPase"/>
</dbReference>
<evidence type="ECO:0000256" key="1">
    <source>
        <dbReference type="ARBA" id="ARBA00005290"/>
    </source>
</evidence>
<gene>
    <name evidence="5" type="ORF">EJP67_29810</name>
</gene>
<evidence type="ECO:0000313" key="6">
    <source>
        <dbReference type="Proteomes" id="UP000281118"/>
    </source>
</evidence>
<dbReference type="AlphaFoldDB" id="A0A433MTV0"/>
<dbReference type="InterPro" id="IPR052705">
    <property type="entry name" value="Gliding_Motility_GTPase"/>
</dbReference>
<dbReference type="InterPro" id="IPR004130">
    <property type="entry name" value="Gpn"/>
</dbReference>
<dbReference type="Pfam" id="PF03029">
    <property type="entry name" value="ATP_bind_1"/>
    <property type="match status" value="1"/>
</dbReference>
<keyword evidence="4" id="KW-0342">GTP-binding</keyword>
<protein>
    <submittedName>
        <fullName evidence="5">GTP-binding protein</fullName>
    </submittedName>
</protein>
<dbReference type="Proteomes" id="UP000281118">
    <property type="component" value="Unassembled WGS sequence"/>
</dbReference>
<reference evidence="5 6" key="1">
    <citation type="submission" date="2018-12" db="EMBL/GenBank/DDBJ databases">
        <title>The genome sequences of Variovorax guangxiensis DSM 27352.</title>
        <authorList>
            <person name="Gao J."/>
            <person name="Sun J."/>
        </authorList>
    </citation>
    <scope>NUCLEOTIDE SEQUENCE [LARGE SCALE GENOMIC DNA]</scope>
    <source>
        <strain evidence="5 6">DSM 27352</strain>
    </source>
</reference>
<dbReference type="GO" id="GO:0016787">
    <property type="term" value="F:hydrolase activity"/>
    <property type="evidence" value="ECO:0007669"/>
    <property type="project" value="UniProtKB-KW"/>
</dbReference>
<keyword evidence="2" id="KW-0547">Nucleotide-binding</keyword>
<dbReference type="SUPFAM" id="SSF52540">
    <property type="entry name" value="P-loop containing nucleoside triphosphate hydrolases"/>
    <property type="match status" value="1"/>
</dbReference>
<sequence>MESRILFLGPVGAGKTTAVRTISDIEAVDTDVQASDEVADLKRTTTVAMDMGILQLSDTERVVLYGAPGQDRFDFMWEILLEQSDAVLLVLDHSAADPVADFRRYHTALMQVPRQRLPMAVGLTHVDCAPQLPLSVYDDYLHAARARCGCMMCTPPVLTMDTRERSDVRAALVTLAAMLEVSQRLPIKPCVA</sequence>
<dbReference type="Gene3D" id="3.40.50.300">
    <property type="entry name" value="P-loop containing nucleotide triphosphate hydrolases"/>
    <property type="match status" value="1"/>
</dbReference>
<evidence type="ECO:0000256" key="4">
    <source>
        <dbReference type="ARBA" id="ARBA00023134"/>
    </source>
</evidence>
<comment type="caution">
    <text evidence="5">The sequence shown here is derived from an EMBL/GenBank/DDBJ whole genome shotgun (WGS) entry which is preliminary data.</text>
</comment>
<dbReference type="GO" id="GO:0005525">
    <property type="term" value="F:GTP binding"/>
    <property type="evidence" value="ECO:0007669"/>
    <property type="project" value="UniProtKB-KW"/>
</dbReference>
<dbReference type="PANTHER" id="PTHR42708:SF1">
    <property type="entry name" value="GLIDING MOTILITY PROTEIN MGLA"/>
    <property type="match status" value="1"/>
</dbReference>
<dbReference type="OrthoDB" id="4319884at2"/>
<dbReference type="EMBL" id="RXFT01000019">
    <property type="protein sequence ID" value="RUR71248.1"/>
    <property type="molecule type" value="Genomic_DNA"/>
</dbReference>
<comment type="similarity">
    <text evidence="1">Belongs to the GPN-loop GTPase family.</text>
</comment>
<name>A0A433MTV0_9BURK</name>
<dbReference type="PANTHER" id="PTHR42708">
    <property type="entry name" value="ATP/GTP-BINDING PROTEIN-RELATED"/>
    <property type="match status" value="1"/>
</dbReference>
<proteinExistence type="inferred from homology"/>
<dbReference type="RefSeq" id="WP_126025331.1">
    <property type="nucleotide sequence ID" value="NZ_RXFT01000019.1"/>
</dbReference>
<evidence type="ECO:0000256" key="2">
    <source>
        <dbReference type="ARBA" id="ARBA00022741"/>
    </source>
</evidence>
<organism evidence="5 6">
    <name type="scientific">Variovorax guangxiensis</name>
    <dbReference type="NCBI Taxonomy" id="1775474"/>
    <lineage>
        <taxon>Bacteria</taxon>
        <taxon>Pseudomonadati</taxon>
        <taxon>Pseudomonadota</taxon>
        <taxon>Betaproteobacteria</taxon>
        <taxon>Burkholderiales</taxon>
        <taxon>Comamonadaceae</taxon>
        <taxon>Variovorax</taxon>
    </lineage>
</organism>
<evidence type="ECO:0000256" key="3">
    <source>
        <dbReference type="ARBA" id="ARBA00022801"/>
    </source>
</evidence>